<evidence type="ECO:0000313" key="2">
    <source>
        <dbReference type="Proteomes" id="UP000499080"/>
    </source>
</evidence>
<organism evidence="1 2">
    <name type="scientific">Araneus ventricosus</name>
    <name type="common">Orbweaver spider</name>
    <name type="synonym">Epeira ventricosa</name>
    <dbReference type="NCBI Taxonomy" id="182803"/>
    <lineage>
        <taxon>Eukaryota</taxon>
        <taxon>Metazoa</taxon>
        <taxon>Ecdysozoa</taxon>
        <taxon>Arthropoda</taxon>
        <taxon>Chelicerata</taxon>
        <taxon>Arachnida</taxon>
        <taxon>Araneae</taxon>
        <taxon>Araneomorphae</taxon>
        <taxon>Entelegynae</taxon>
        <taxon>Araneoidea</taxon>
        <taxon>Araneidae</taxon>
        <taxon>Araneus</taxon>
    </lineage>
</organism>
<sequence length="158" mass="18206">MKEASPNVSYELKISGFPNNPSGSETLLGSPEECLANHSRRLSAATPNEPCLRVTSLNKRFQEIKVGRVISDDLFPRTPLGRGHKIRSRNLSELRCLLSHETKTPTPLRSFVIGRRVRWLQLLHRLRNYSTDKRCRGLKHRGVAKRRYRDFQFLLLSV</sequence>
<gene>
    <name evidence="1" type="ORF">AVEN_67776_1</name>
</gene>
<name>A0A4Y2HN73_ARAVE</name>
<proteinExistence type="predicted"/>
<dbReference type="EMBL" id="BGPR01002047">
    <property type="protein sequence ID" value="GBM66836.1"/>
    <property type="molecule type" value="Genomic_DNA"/>
</dbReference>
<dbReference type="AlphaFoldDB" id="A0A4Y2HN73"/>
<reference evidence="1 2" key="1">
    <citation type="journal article" date="2019" name="Sci. Rep.">
        <title>Orb-weaving spider Araneus ventricosus genome elucidates the spidroin gene catalogue.</title>
        <authorList>
            <person name="Kono N."/>
            <person name="Nakamura H."/>
            <person name="Ohtoshi R."/>
            <person name="Moran D.A.P."/>
            <person name="Shinohara A."/>
            <person name="Yoshida Y."/>
            <person name="Fujiwara M."/>
            <person name="Mori M."/>
            <person name="Tomita M."/>
            <person name="Arakawa K."/>
        </authorList>
    </citation>
    <scope>NUCLEOTIDE SEQUENCE [LARGE SCALE GENOMIC DNA]</scope>
</reference>
<comment type="caution">
    <text evidence="1">The sequence shown here is derived from an EMBL/GenBank/DDBJ whole genome shotgun (WGS) entry which is preliminary data.</text>
</comment>
<dbReference type="Proteomes" id="UP000499080">
    <property type="component" value="Unassembled WGS sequence"/>
</dbReference>
<protein>
    <submittedName>
        <fullName evidence="1">Uncharacterized protein</fullName>
    </submittedName>
</protein>
<accession>A0A4Y2HN73</accession>
<keyword evidence="2" id="KW-1185">Reference proteome</keyword>
<evidence type="ECO:0000313" key="1">
    <source>
        <dbReference type="EMBL" id="GBM66836.1"/>
    </source>
</evidence>